<reference evidence="2 3" key="1">
    <citation type="submission" date="2023-05" db="EMBL/GenBank/DDBJ databases">
        <title>Lithophilousrod everest ZFBP1038 complete genpme.</title>
        <authorList>
            <person name="Tian M."/>
        </authorList>
    </citation>
    <scope>NUCLEOTIDE SEQUENCE [LARGE SCALE GENOMIC DNA]</scope>
    <source>
        <strain evidence="2 3">ZFBP1038</strain>
    </source>
</reference>
<name>A0ABY8QQE9_9MICO</name>
<dbReference type="EMBL" id="CP090958">
    <property type="protein sequence ID" value="WGW11205.1"/>
    <property type="molecule type" value="Genomic_DNA"/>
</dbReference>
<protein>
    <submittedName>
        <fullName evidence="2">YtxH domain-containing protein</fullName>
    </submittedName>
</protein>
<feature type="region of interest" description="Disordered" evidence="1">
    <location>
        <begin position="70"/>
        <end position="109"/>
    </location>
</feature>
<feature type="compositionally biased region" description="Basic and acidic residues" evidence="1">
    <location>
        <begin position="70"/>
        <end position="90"/>
    </location>
</feature>
<dbReference type="RefSeq" id="WP_349637989.1">
    <property type="nucleotide sequence ID" value="NZ_CP090958.1"/>
</dbReference>
<evidence type="ECO:0000313" key="2">
    <source>
        <dbReference type="EMBL" id="WGW11205.1"/>
    </source>
</evidence>
<dbReference type="Proteomes" id="UP001209083">
    <property type="component" value="Chromosome"/>
</dbReference>
<evidence type="ECO:0000313" key="3">
    <source>
        <dbReference type="Proteomes" id="UP001209083"/>
    </source>
</evidence>
<sequence length="109" mass="12048">MKGKILLAAGIGIGYVLGTRAGRESYEKLKVRAQELWSDPKVQEKVSEVQQTVKEKAPVVQDQAEQAFRKASEGVKSRLNHDDAKPEADQAAKPVADQGEVKDRYVENL</sequence>
<keyword evidence="3" id="KW-1185">Reference proteome</keyword>
<gene>
    <name evidence="2" type="ORF">LWF01_14055</name>
</gene>
<organism evidence="2 3">
    <name type="scientific">Saxibacter everestensis</name>
    <dbReference type="NCBI Taxonomy" id="2909229"/>
    <lineage>
        <taxon>Bacteria</taxon>
        <taxon>Bacillati</taxon>
        <taxon>Actinomycetota</taxon>
        <taxon>Actinomycetes</taxon>
        <taxon>Micrococcales</taxon>
        <taxon>Brevibacteriaceae</taxon>
        <taxon>Saxibacter</taxon>
    </lineage>
</organism>
<accession>A0ABY8QQE9</accession>
<evidence type="ECO:0000256" key="1">
    <source>
        <dbReference type="SAM" id="MobiDB-lite"/>
    </source>
</evidence>
<feature type="compositionally biased region" description="Basic and acidic residues" evidence="1">
    <location>
        <begin position="99"/>
        <end position="109"/>
    </location>
</feature>
<proteinExistence type="predicted"/>